<evidence type="ECO:0000313" key="2">
    <source>
        <dbReference type="EMBL" id="JAG36983.1"/>
    </source>
</evidence>
<accession>A0A0A9Z0V8</accession>
<feature type="non-terminal residue" evidence="2">
    <location>
        <position position="1"/>
    </location>
</feature>
<dbReference type="AlphaFoldDB" id="A0A0A9Z0V8"/>
<protein>
    <submittedName>
        <fullName evidence="2">Ephrin-4</fullName>
    </submittedName>
</protein>
<reference evidence="2" key="2">
    <citation type="submission" date="2014-07" db="EMBL/GenBank/DDBJ databases">
        <authorList>
            <person name="Hull J."/>
        </authorList>
    </citation>
    <scope>NUCLEOTIDE SEQUENCE</scope>
</reference>
<feature type="non-terminal residue" evidence="2">
    <location>
        <position position="146"/>
    </location>
</feature>
<sequence length="146" mass="16065">FDVREQLGRTLTLAYTDSNYPQAKDLVERHTDLKIEVEPNQADNAWNSTRKAYARCLLDITKYETIDSASDDDSEKSQTTNKQGDGDNTPDLKLPLGEKEEPNLNLGKQVRTTDPVVPTGLEVPIGPQVPTGFQGPPGPTTNTNPK</sequence>
<feature type="region of interest" description="Disordered" evidence="1">
    <location>
        <begin position="65"/>
        <end position="146"/>
    </location>
</feature>
<reference evidence="2" key="1">
    <citation type="journal article" date="2014" name="PLoS ONE">
        <title>Transcriptome-Based Identification of ABC Transporters in the Western Tarnished Plant Bug Lygus hesperus.</title>
        <authorList>
            <person name="Hull J.J."/>
            <person name="Chaney K."/>
            <person name="Geib S.M."/>
            <person name="Fabrick J.A."/>
            <person name="Brent C.S."/>
            <person name="Walsh D."/>
            <person name="Lavine L.C."/>
        </authorList>
    </citation>
    <scope>NUCLEOTIDE SEQUENCE</scope>
</reference>
<name>A0A0A9Z0V8_LYGHE</name>
<feature type="compositionally biased region" description="Low complexity" evidence="1">
    <location>
        <begin position="126"/>
        <end position="146"/>
    </location>
</feature>
<evidence type="ECO:0000256" key="1">
    <source>
        <dbReference type="SAM" id="MobiDB-lite"/>
    </source>
</evidence>
<dbReference type="EMBL" id="GBHO01006621">
    <property type="protein sequence ID" value="JAG36983.1"/>
    <property type="molecule type" value="Transcribed_RNA"/>
</dbReference>
<organism evidence="2">
    <name type="scientific">Lygus hesperus</name>
    <name type="common">Western plant bug</name>
    <dbReference type="NCBI Taxonomy" id="30085"/>
    <lineage>
        <taxon>Eukaryota</taxon>
        <taxon>Metazoa</taxon>
        <taxon>Ecdysozoa</taxon>
        <taxon>Arthropoda</taxon>
        <taxon>Hexapoda</taxon>
        <taxon>Insecta</taxon>
        <taxon>Pterygota</taxon>
        <taxon>Neoptera</taxon>
        <taxon>Paraneoptera</taxon>
        <taxon>Hemiptera</taxon>
        <taxon>Heteroptera</taxon>
        <taxon>Panheteroptera</taxon>
        <taxon>Cimicomorpha</taxon>
        <taxon>Miridae</taxon>
        <taxon>Mirini</taxon>
        <taxon>Lygus</taxon>
    </lineage>
</organism>
<gene>
    <name evidence="2" type="primary">efn-4</name>
    <name evidence="2" type="ORF">CM83_105173</name>
</gene>
<proteinExistence type="predicted"/>